<sequence>MASDDQMPSGGCNQGGGLPDPPNPQNPPVLNAGEDRSCHIPRSTQNHPFQNSVVATSKGSSRPQPDETREQSTANQTNEQGNQKIPHPRAEANLTEQIEVTDDEEAEENVIWTEEYEREREIEVIKASPAKAEADMKFVKSQMHSVASSTPNIDRILEESRNTPFTRRISEVTITDPEKLKIEYFNGTSDPKVHIKSFMIAVARARFKPGEKDVGLCLLFVEHLKRPALDWFSRLDQNSVNSF</sequence>
<evidence type="ECO:0000313" key="3">
    <source>
        <dbReference type="Proteomes" id="UP000694251"/>
    </source>
</evidence>
<keyword evidence="3" id="KW-1185">Reference proteome</keyword>
<gene>
    <name evidence="2" type="ORF">ISN44_As06g035070</name>
</gene>
<dbReference type="EMBL" id="JAEFBJ010000006">
    <property type="protein sequence ID" value="KAG7599322.1"/>
    <property type="molecule type" value="Genomic_DNA"/>
</dbReference>
<feature type="compositionally biased region" description="Polar residues" evidence="1">
    <location>
        <begin position="42"/>
        <end position="63"/>
    </location>
</feature>
<evidence type="ECO:0000256" key="1">
    <source>
        <dbReference type="SAM" id="MobiDB-lite"/>
    </source>
</evidence>
<dbReference type="OrthoDB" id="1112458at2759"/>
<dbReference type="Proteomes" id="UP000694251">
    <property type="component" value="Chromosome 6"/>
</dbReference>
<organism evidence="2 3">
    <name type="scientific">Arabidopsis suecica</name>
    <name type="common">Swedish thale-cress</name>
    <name type="synonym">Cardaminopsis suecica</name>
    <dbReference type="NCBI Taxonomy" id="45249"/>
    <lineage>
        <taxon>Eukaryota</taxon>
        <taxon>Viridiplantae</taxon>
        <taxon>Streptophyta</taxon>
        <taxon>Embryophyta</taxon>
        <taxon>Tracheophyta</taxon>
        <taxon>Spermatophyta</taxon>
        <taxon>Magnoliopsida</taxon>
        <taxon>eudicotyledons</taxon>
        <taxon>Gunneridae</taxon>
        <taxon>Pentapetalae</taxon>
        <taxon>rosids</taxon>
        <taxon>malvids</taxon>
        <taxon>Brassicales</taxon>
        <taxon>Brassicaceae</taxon>
        <taxon>Camelineae</taxon>
        <taxon>Arabidopsis</taxon>
    </lineage>
</organism>
<comment type="caution">
    <text evidence="2">The sequence shown here is derived from an EMBL/GenBank/DDBJ whole genome shotgun (WGS) entry which is preliminary data.</text>
</comment>
<evidence type="ECO:0000313" key="2">
    <source>
        <dbReference type="EMBL" id="KAG7599322.1"/>
    </source>
</evidence>
<proteinExistence type="predicted"/>
<protein>
    <recommendedName>
        <fullName evidence="4">Retrotransposon gag domain-containing protein</fullName>
    </recommendedName>
</protein>
<evidence type="ECO:0008006" key="4">
    <source>
        <dbReference type="Google" id="ProtNLM"/>
    </source>
</evidence>
<feature type="compositionally biased region" description="Polar residues" evidence="1">
    <location>
        <begin position="71"/>
        <end position="83"/>
    </location>
</feature>
<accession>A0A8T2CM36</accession>
<reference evidence="2 3" key="1">
    <citation type="submission" date="2020-12" db="EMBL/GenBank/DDBJ databases">
        <title>Concerted genomic and epigenomic changes stabilize Arabidopsis allopolyploids.</title>
        <authorList>
            <person name="Chen Z."/>
        </authorList>
    </citation>
    <scope>NUCLEOTIDE SEQUENCE [LARGE SCALE GENOMIC DNA]</scope>
    <source>
        <strain evidence="2">As9502</strain>
        <tissue evidence="2">Leaf</tissue>
    </source>
</reference>
<dbReference type="AlphaFoldDB" id="A0A8T2CM36"/>
<name>A0A8T2CM36_ARASU</name>
<feature type="region of interest" description="Disordered" evidence="1">
    <location>
        <begin position="1"/>
        <end position="96"/>
    </location>
</feature>